<name>A0A2G5UHB7_9PELO</name>
<sequence>MLLGLGKNLRLLGVDVYIPIDSNDFTKYLREMRLSFPKNQRLIITVPSKSYEIHKEENPNAHFFVLNNVYNTRNALEHLGNFLNFFNLDIRKEDGFAKLES</sequence>
<dbReference type="EMBL" id="PDUG01000003">
    <property type="protein sequence ID" value="PIC38962.1"/>
    <property type="molecule type" value="Genomic_DNA"/>
</dbReference>
<proteinExistence type="predicted"/>
<evidence type="ECO:0000313" key="1">
    <source>
        <dbReference type="EMBL" id="PIC38962.1"/>
    </source>
</evidence>
<dbReference type="AlphaFoldDB" id="A0A2G5UHB7"/>
<organism evidence="1 2">
    <name type="scientific">Caenorhabditis nigoni</name>
    <dbReference type="NCBI Taxonomy" id="1611254"/>
    <lineage>
        <taxon>Eukaryota</taxon>
        <taxon>Metazoa</taxon>
        <taxon>Ecdysozoa</taxon>
        <taxon>Nematoda</taxon>
        <taxon>Chromadorea</taxon>
        <taxon>Rhabditida</taxon>
        <taxon>Rhabditina</taxon>
        <taxon>Rhabditomorpha</taxon>
        <taxon>Rhabditoidea</taxon>
        <taxon>Rhabditidae</taxon>
        <taxon>Peloderinae</taxon>
        <taxon>Caenorhabditis</taxon>
    </lineage>
</organism>
<accession>A0A2G5UHB7</accession>
<comment type="caution">
    <text evidence="1">The sequence shown here is derived from an EMBL/GenBank/DDBJ whole genome shotgun (WGS) entry which is preliminary data.</text>
</comment>
<evidence type="ECO:0000313" key="2">
    <source>
        <dbReference type="Proteomes" id="UP000230233"/>
    </source>
</evidence>
<dbReference type="OrthoDB" id="18193at2759"/>
<gene>
    <name evidence="1" type="primary">Cni-ZK1098.3</name>
    <name evidence="1" type="synonym">Cnig_chr_III.g10806</name>
    <name evidence="1" type="ORF">B9Z55_010806</name>
</gene>
<dbReference type="Proteomes" id="UP000230233">
    <property type="component" value="Chromosome III"/>
</dbReference>
<protein>
    <submittedName>
        <fullName evidence="1">Uncharacterized protein</fullName>
    </submittedName>
</protein>
<keyword evidence="2" id="KW-1185">Reference proteome</keyword>
<reference evidence="2" key="1">
    <citation type="submission" date="2017-10" db="EMBL/GenBank/DDBJ databases">
        <title>Rapid genome shrinkage in a self-fertile nematode reveals novel sperm competition proteins.</title>
        <authorList>
            <person name="Yin D."/>
            <person name="Schwarz E.M."/>
            <person name="Thomas C.G."/>
            <person name="Felde R.L."/>
            <person name="Korf I.F."/>
            <person name="Cutter A.D."/>
            <person name="Schartner C.M."/>
            <person name="Ralston E.J."/>
            <person name="Meyer B.J."/>
            <person name="Haag E.S."/>
        </authorList>
    </citation>
    <scope>NUCLEOTIDE SEQUENCE [LARGE SCALE GENOMIC DNA]</scope>
    <source>
        <strain evidence="2">JU1422</strain>
    </source>
</reference>